<dbReference type="Pfam" id="PF13577">
    <property type="entry name" value="SnoaL_4"/>
    <property type="match status" value="1"/>
</dbReference>
<proteinExistence type="predicted"/>
<dbReference type="RefSeq" id="WP_379508095.1">
    <property type="nucleotide sequence ID" value="NZ_JBHRTQ010000001.1"/>
</dbReference>
<protein>
    <submittedName>
        <fullName evidence="2">Nuclear transport factor 2 family protein</fullName>
    </submittedName>
</protein>
<dbReference type="Gene3D" id="3.10.450.50">
    <property type="match status" value="1"/>
</dbReference>
<dbReference type="SUPFAM" id="SSF54427">
    <property type="entry name" value="NTF2-like"/>
    <property type="match status" value="1"/>
</dbReference>
<evidence type="ECO:0000313" key="2">
    <source>
        <dbReference type="EMBL" id="MFC3172698.1"/>
    </source>
</evidence>
<dbReference type="Proteomes" id="UP001595604">
    <property type="component" value="Unassembled WGS sequence"/>
</dbReference>
<dbReference type="InterPro" id="IPR037401">
    <property type="entry name" value="SnoaL-like"/>
</dbReference>
<organism evidence="2 3">
    <name type="scientific">Novosphingobium bradum</name>
    <dbReference type="NCBI Taxonomy" id="1737444"/>
    <lineage>
        <taxon>Bacteria</taxon>
        <taxon>Pseudomonadati</taxon>
        <taxon>Pseudomonadota</taxon>
        <taxon>Alphaproteobacteria</taxon>
        <taxon>Sphingomonadales</taxon>
        <taxon>Sphingomonadaceae</taxon>
        <taxon>Novosphingobium</taxon>
    </lineage>
</organism>
<name>A0ABV7IJ37_9SPHN</name>
<dbReference type="EMBL" id="JBHRTQ010000001">
    <property type="protein sequence ID" value="MFC3172698.1"/>
    <property type="molecule type" value="Genomic_DNA"/>
</dbReference>
<reference evidence="3" key="1">
    <citation type="journal article" date="2019" name="Int. J. Syst. Evol. Microbiol.">
        <title>The Global Catalogue of Microorganisms (GCM) 10K type strain sequencing project: providing services to taxonomists for standard genome sequencing and annotation.</title>
        <authorList>
            <consortium name="The Broad Institute Genomics Platform"/>
            <consortium name="The Broad Institute Genome Sequencing Center for Infectious Disease"/>
            <person name="Wu L."/>
            <person name="Ma J."/>
        </authorList>
    </citation>
    <scope>NUCLEOTIDE SEQUENCE [LARGE SCALE GENOMIC DNA]</scope>
    <source>
        <strain evidence="3">KCTC 42984</strain>
    </source>
</reference>
<evidence type="ECO:0000313" key="3">
    <source>
        <dbReference type="Proteomes" id="UP001595604"/>
    </source>
</evidence>
<feature type="domain" description="SnoaL-like" evidence="1">
    <location>
        <begin position="10"/>
        <end position="133"/>
    </location>
</feature>
<gene>
    <name evidence="2" type="ORF">ACFOD9_00385</name>
</gene>
<evidence type="ECO:0000259" key="1">
    <source>
        <dbReference type="Pfam" id="PF13577"/>
    </source>
</evidence>
<sequence length="197" mass="21668">MPSVEERLQAIEDRLAIYNVISAYGPTVDGCNLEDMGRVYAEHGIYDVRDFQYMDGLADIRAMMNSVGHRTLTGHGAAHIGSLPHVELEGDRAIATNYNLIYGRKDGEPVLLRLSISRIYLSRGSQGWRIDRRIIDPLDGRASSRDLAARAFEGPDQDPGARADALSLNRGERGTWDSYGEALARSSLTPPVNPGDI</sequence>
<comment type="caution">
    <text evidence="2">The sequence shown here is derived from an EMBL/GenBank/DDBJ whole genome shotgun (WGS) entry which is preliminary data.</text>
</comment>
<keyword evidence="3" id="KW-1185">Reference proteome</keyword>
<dbReference type="InterPro" id="IPR032710">
    <property type="entry name" value="NTF2-like_dom_sf"/>
</dbReference>
<accession>A0ABV7IJ37</accession>